<sequence length="133" mass="14898">SFSKFTLGSKKLEEMLASQRSYLDKTGIGYAPLEVKAKLRNTKTRPHCTYCHKVGHVMSKCFKRIANLYSHTRPSLNAITLRQVWVPKGTIKQTCNIKGPNKQWVPRSKSIDVFVGGTMFASKPQGGKTLVRG</sequence>
<dbReference type="InParanoid" id="A0A1Q3BY58"/>
<dbReference type="AlphaFoldDB" id="A0A1Q3BY58"/>
<accession>A0A1Q3BY58</accession>
<name>A0A1Q3BY58_CEPFO</name>
<comment type="caution">
    <text evidence="1">The sequence shown here is derived from an EMBL/GenBank/DDBJ whole genome shotgun (WGS) entry which is preliminary data.</text>
</comment>
<reference evidence="2" key="1">
    <citation type="submission" date="2016-04" db="EMBL/GenBank/DDBJ databases">
        <title>Cephalotus genome sequencing.</title>
        <authorList>
            <person name="Fukushima K."/>
            <person name="Hasebe M."/>
            <person name="Fang X."/>
        </authorList>
    </citation>
    <scope>NUCLEOTIDE SEQUENCE [LARGE SCALE GENOMIC DNA]</scope>
    <source>
        <strain evidence="2">cv. St1</strain>
    </source>
</reference>
<organism evidence="1 2">
    <name type="scientific">Cephalotus follicularis</name>
    <name type="common">Albany pitcher plant</name>
    <dbReference type="NCBI Taxonomy" id="3775"/>
    <lineage>
        <taxon>Eukaryota</taxon>
        <taxon>Viridiplantae</taxon>
        <taxon>Streptophyta</taxon>
        <taxon>Embryophyta</taxon>
        <taxon>Tracheophyta</taxon>
        <taxon>Spermatophyta</taxon>
        <taxon>Magnoliopsida</taxon>
        <taxon>eudicotyledons</taxon>
        <taxon>Gunneridae</taxon>
        <taxon>Pentapetalae</taxon>
        <taxon>rosids</taxon>
        <taxon>fabids</taxon>
        <taxon>Oxalidales</taxon>
        <taxon>Cephalotaceae</taxon>
        <taxon>Cephalotus</taxon>
    </lineage>
</organism>
<dbReference type="Proteomes" id="UP000187406">
    <property type="component" value="Unassembled WGS sequence"/>
</dbReference>
<evidence type="ECO:0000313" key="1">
    <source>
        <dbReference type="EMBL" id="GAV72809.1"/>
    </source>
</evidence>
<dbReference type="EMBL" id="BDDD01001041">
    <property type="protein sequence ID" value="GAV72809.1"/>
    <property type="molecule type" value="Genomic_DNA"/>
</dbReference>
<protein>
    <submittedName>
        <fullName evidence="1">Uncharacterized protein</fullName>
    </submittedName>
</protein>
<gene>
    <name evidence="1" type="ORF">CFOL_v3_16297</name>
</gene>
<feature type="non-terminal residue" evidence="1">
    <location>
        <position position="1"/>
    </location>
</feature>
<proteinExistence type="predicted"/>
<evidence type="ECO:0000313" key="2">
    <source>
        <dbReference type="Proteomes" id="UP000187406"/>
    </source>
</evidence>
<keyword evidence="2" id="KW-1185">Reference proteome</keyword>